<dbReference type="RefSeq" id="WP_181538035.1">
    <property type="nucleotide sequence ID" value="NZ_JACDUU010000006.1"/>
</dbReference>
<name>A0A7W0BW55_9BACL</name>
<organism evidence="1 2">
    <name type="scientific">[Anoxybacillus] calidus</name>
    <dbReference type="NCBI Taxonomy" id="575178"/>
    <lineage>
        <taxon>Bacteria</taxon>
        <taxon>Bacillati</taxon>
        <taxon>Bacillota</taxon>
        <taxon>Bacilli</taxon>
        <taxon>Bacillales</taxon>
        <taxon>Anoxybacillaceae</taxon>
        <taxon>Paranoxybacillus</taxon>
    </lineage>
</organism>
<dbReference type="InterPro" id="IPR032025">
    <property type="entry name" value="DUF5063"/>
</dbReference>
<evidence type="ECO:0008006" key="3">
    <source>
        <dbReference type="Google" id="ProtNLM"/>
    </source>
</evidence>
<dbReference type="AlphaFoldDB" id="A0A7W0BW55"/>
<evidence type="ECO:0000313" key="2">
    <source>
        <dbReference type="Proteomes" id="UP000580891"/>
    </source>
</evidence>
<dbReference type="Gene3D" id="1.20.120.1550">
    <property type="entry name" value="Protein of unknown function DUF5063"/>
    <property type="match status" value="1"/>
</dbReference>
<gene>
    <name evidence="1" type="ORF">HNQ85_002554</name>
</gene>
<sequence>MESGEVMELAELAKKYCNLVESLASSNVLDELTNIASSLSELYSKVLKLPQVESDSTDIPEVTVSRPKLSFDKYECYWEIFEPYKLEEATCSSLSDDILDIYQDIKKGLLQYEGNEKGEAIWHWHFHFYTHWVNHVVDALHALHSIIQNHQFDVD</sequence>
<keyword evidence="2" id="KW-1185">Reference proteome</keyword>
<protein>
    <recommendedName>
        <fullName evidence="3">DUF5063 domain-containing protein</fullName>
    </recommendedName>
</protein>
<proteinExistence type="predicted"/>
<dbReference type="InterPro" id="IPR038312">
    <property type="entry name" value="DUF5063_sf"/>
</dbReference>
<accession>A0A7W0BW55</accession>
<comment type="caution">
    <text evidence="1">The sequence shown here is derived from an EMBL/GenBank/DDBJ whole genome shotgun (WGS) entry which is preliminary data.</text>
</comment>
<dbReference type="EMBL" id="JACDUU010000006">
    <property type="protein sequence ID" value="MBA2872245.1"/>
    <property type="molecule type" value="Genomic_DNA"/>
</dbReference>
<dbReference type="Proteomes" id="UP000580891">
    <property type="component" value="Unassembled WGS sequence"/>
</dbReference>
<dbReference type="Pfam" id="PF16702">
    <property type="entry name" value="DUF5063"/>
    <property type="match status" value="1"/>
</dbReference>
<reference evidence="1 2" key="1">
    <citation type="submission" date="2020-07" db="EMBL/GenBank/DDBJ databases">
        <title>Genomic Encyclopedia of Type Strains, Phase IV (KMG-IV): sequencing the most valuable type-strain genomes for metagenomic binning, comparative biology and taxonomic classification.</title>
        <authorList>
            <person name="Goeker M."/>
        </authorList>
    </citation>
    <scope>NUCLEOTIDE SEQUENCE [LARGE SCALE GENOMIC DNA]</scope>
    <source>
        <strain evidence="1 2">DSM 25220</strain>
    </source>
</reference>
<evidence type="ECO:0000313" key="1">
    <source>
        <dbReference type="EMBL" id="MBA2872245.1"/>
    </source>
</evidence>